<evidence type="ECO:0000256" key="6">
    <source>
        <dbReference type="ARBA" id="ARBA00022989"/>
    </source>
</evidence>
<dbReference type="Pfam" id="PF02653">
    <property type="entry name" value="BPD_transp_2"/>
    <property type="match status" value="1"/>
</dbReference>
<evidence type="ECO:0000256" key="7">
    <source>
        <dbReference type="ARBA" id="ARBA00023136"/>
    </source>
</evidence>
<feature type="transmembrane region" description="Helical" evidence="9">
    <location>
        <begin position="221"/>
        <end position="244"/>
    </location>
</feature>
<evidence type="ECO:0000256" key="8">
    <source>
        <dbReference type="ARBA" id="ARBA00037998"/>
    </source>
</evidence>
<organism evidence="10 11">
    <name type="scientific">Lentzea albidocapillata</name>
    <dbReference type="NCBI Taxonomy" id="40571"/>
    <lineage>
        <taxon>Bacteria</taxon>
        <taxon>Bacillati</taxon>
        <taxon>Actinomycetota</taxon>
        <taxon>Actinomycetes</taxon>
        <taxon>Pseudonocardiales</taxon>
        <taxon>Pseudonocardiaceae</taxon>
        <taxon>Lentzea</taxon>
    </lineage>
</organism>
<dbReference type="CDD" id="cd06582">
    <property type="entry name" value="TM_PBP1_LivH_like"/>
    <property type="match status" value="1"/>
</dbReference>
<protein>
    <submittedName>
        <fullName evidence="10">Branched-chain amino acid transport system permease protein</fullName>
    </submittedName>
</protein>
<keyword evidence="5" id="KW-0029">Amino-acid transport</keyword>
<feature type="transmembrane region" description="Helical" evidence="9">
    <location>
        <begin position="128"/>
        <end position="152"/>
    </location>
</feature>
<feature type="transmembrane region" description="Helical" evidence="9">
    <location>
        <begin position="6"/>
        <end position="26"/>
    </location>
</feature>
<evidence type="ECO:0000313" key="10">
    <source>
        <dbReference type="EMBL" id="SMC96043.1"/>
    </source>
</evidence>
<keyword evidence="6 9" id="KW-1133">Transmembrane helix</keyword>
<feature type="transmembrane region" description="Helical" evidence="9">
    <location>
        <begin position="90"/>
        <end position="108"/>
    </location>
</feature>
<dbReference type="RefSeq" id="WP_030477396.1">
    <property type="nucleotide sequence ID" value="NZ_FWYC01000007.1"/>
</dbReference>
<dbReference type="EMBL" id="FWYC01000007">
    <property type="protein sequence ID" value="SMC96043.1"/>
    <property type="molecule type" value="Genomic_DNA"/>
</dbReference>
<dbReference type="Proteomes" id="UP000192840">
    <property type="component" value="Unassembled WGS sequence"/>
</dbReference>
<reference evidence="11" key="1">
    <citation type="submission" date="2017-04" db="EMBL/GenBank/DDBJ databases">
        <authorList>
            <person name="Varghese N."/>
            <person name="Submissions S."/>
        </authorList>
    </citation>
    <scope>NUCLEOTIDE SEQUENCE [LARGE SCALE GENOMIC DNA]</scope>
    <source>
        <strain evidence="11">DSM 44073</strain>
    </source>
</reference>
<keyword evidence="3" id="KW-1003">Cell membrane</keyword>
<feature type="transmembrane region" description="Helical" evidence="9">
    <location>
        <begin position="182"/>
        <end position="201"/>
    </location>
</feature>
<keyword evidence="11" id="KW-1185">Reference proteome</keyword>
<keyword evidence="4 9" id="KW-0812">Transmembrane</keyword>
<dbReference type="PANTHER" id="PTHR11795">
    <property type="entry name" value="BRANCHED-CHAIN AMINO ACID TRANSPORT SYSTEM PERMEASE PROTEIN LIVH"/>
    <property type="match status" value="1"/>
</dbReference>
<dbReference type="GO" id="GO:0022857">
    <property type="term" value="F:transmembrane transporter activity"/>
    <property type="evidence" value="ECO:0007669"/>
    <property type="project" value="InterPro"/>
</dbReference>
<feature type="transmembrane region" description="Helical" evidence="9">
    <location>
        <begin position="33"/>
        <end position="51"/>
    </location>
</feature>
<dbReference type="InterPro" id="IPR052157">
    <property type="entry name" value="BCAA_transport_permease"/>
</dbReference>
<name>A0A1W2DF12_9PSEU</name>
<feature type="transmembrane region" description="Helical" evidence="9">
    <location>
        <begin position="256"/>
        <end position="277"/>
    </location>
</feature>
<keyword evidence="7 9" id="KW-0472">Membrane</keyword>
<dbReference type="GO" id="GO:0005886">
    <property type="term" value="C:plasma membrane"/>
    <property type="evidence" value="ECO:0007669"/>
    <property type="project" value="UniProtKB-SubCell"/>
</dbReference>
<keyword evidence="2" id="KW-0813">Transport</keyword>
<dbReference type="InterPro" id="IPR001851">
    <property type="entry name" value="ABC_transp_permease"/>
</dbReference>
<dbReference type="GO" id="GO:0006865">
    <property type="term" value="P:amino acid transport"/>
    <property type="evidence" value="ECO:0007669"/>
    <property type="project" value="UniProtKB-KW"/>
</dbReference>
<dbReference type="eggNOG" id="COG0559">
    <property type="taxonomic scope" value="Bacteria"/>
</dbReference>
<comment type="subcellular location">
    <subcellularLocation>
        <location evidence="1">Cell membrane</location>
        <topology evidence="1">Multi-pass membrane protein</topology>
    </subcellularLocation>
</comment>
<comment type="similarity">
    <text evidence="8">Belongs to the binding-protein-dependent transport system permease family. LivHM subfamily.</text>
</comment>
<sequence>MTSIWSGLSIGAVYALVAIGYNLVFIAYTTFNFAHAQLMMFAIFVTYWGLVVAELPVLLIVLIAVVVVGLVALVEELIAIRPVKGTHAHLVTTLGMATLLDGVTRIIWGDQVLKVPSVLSDATWTVFGGRVSVVELALIVAVLVIAGALILYSRRSLVGLAMLAMAEDREAALLRGIDVRKLALGAFVFTGVLAGLTGPLVGPKTFAVATLGAALALKGFVAVAIGGFGSLSGAVIGGFVVGLVESLSGRWLGSDFPTIAVFVVLISILMLKPAGLFGTTRERAV</sequence>
<evidence type="ECO:0000256" key="1">
    <source>
        <dbReference type="ARBA" id="ARBA00004651"/>
    </source>
</evidence>
<evidence type="ECO:0000256" key="9">
    <source>
        <dbReference type="SAM" id="Phobius"/>
    </source>
</evidence>
<dbReference type="OrthoDB" id="3572933at2"/>
<gene>
    <name evidence="10" type="ORF">SAMN05660733_02951</name>
</gene>
<feature type="transmembrane region" description="Helical" evidence="9">
    <location>
        <begin position="57"/>
        <end position="78"/>
    </location>
</feature>
<evidence type="ECO:0000256" key="5">
    <source>
        <dbReference type="ARBA" id="ARBA00022970"/>
    </source>
</evidence>
<accession>A0A1W2DF12</accession>
<evidence type="ECO:0000256" key="4">
    <source>
        <dbReference type="ARBA" id="ARBA00022692"/>
    </source>
</evidence>
<evidence type="ECO:0000313" key="11">
    <source>
        <dbReference type="Proteomes" id="UP000192840"/>
    </source>
</evidence>
<dbReference type="PANTHER" id="PTHR11795:SF445">
    <property type="entry name" value="AMINO ACID ABC TRANSPORTER PERMEASE PROTEIN"/>
    <property type="match status" value="1"/>
</dbReference>
<dbReference type="STRING" id="40571.SAMN05660733_02951"/>
<evidence type="ECO:0000256" key="2">
    <source>
        <dbReference type="ARBA" id="ARBA00022448"/>
    </source>
</evidence>
<evidence type="ECO:0000256" key="3">
    <source>
        <dbReference type="ARBA" id="ARBA00022475"/>
    </source>
</evidence>
<proteinExistence type="inferred from homology"/>
<dbReference type="AlphaFoldDB" id="A0A1W2DF12"/>